<organism evidence="2 3">
    <name type="scientific">Oceanobacillus piezotolerans</name>
    <dbReference type="NCBI Taxonomy" id="2448030"/>
    <lineage>
        <taxon>Bacteria</taxon>
        <taxon>Bacillati</taxon>
        <taxon>Bacillota</taxon>
        <taxon>Bacilli</taxon>
        <taxon>Bacillales</taxon>
        <taxon>Bacillaceae</taxon>
        <taxon>Oceanobacillus</taxon>
    </lineage>
</organism>
<dbReference type="EMBL" id="RCHR01000004">
    <property type="protein sequence ID" value="RLL43975.1"/>
    <property type="molecule type" value="Genomic_DNA"/>
</dbReference>
<dbReference type="PANTHER" id="PTHR36437">
    <property type="entry name" value="GLYOXALASE/BLEOMYCIN RESISTANCE PROTEIN/DIOXYGENASE"/>
    <property type="match status" value="1"/>
</dbReference>
<gene>
    <name evidence="2" type="ORF">D8M04_12675</name>
</gene>
<dbReference type="AlphaFoldDB" id="A0A498D500"/>
<name>A0A498D500_9BACI</name>
<protein>
    <submittedName>
        <fullName evidence="2">VOC family protein</fullName>
    </submittedName>
</protein>
<sequence length="125" mass="14486">MINKVGKVTVYVEDQEQAKQFWINKLGFVLKFEQPMGPNASWIEVGPSHDEFTTIVLYSKSAMERHKPSKVAHPTILFSTTDIESSYEKLKQNEVKVGELLKMPYGTMFTFYDQDGNEYLIREDK</sequence>
<dbReference type="InterPro" id="IPR037523">
    <property type="entry name" value="VOC_core"/>
</dbReference>
<dbReference type="SUPFAM" id="SSF54593">
    <property type="entry name" value="Glyoxalase/Bleomycin resistance protein/Dihydroxybiphenyl dioxygenase"/>
    <property type="match status" value="1"/>
</dbReference>
<dbReference type="Gene3D" id="3.10.180.10">
    <property type="entry name" value="2,3-Dihydroxybiphenyl 1,2-Dioxygenase, domain 1"/>
    <property type="match status" value="1"/>
</dbReference>
<evidence type="ECO:0000313" key="2">
    <source>
        <dbReference type="EMBL" id="RLL43975.1"/>
    </source>
</evidence>
<dbReference type="PANTHER" id="PTHR36437:SF2">
    <property type="entry name" value="GLYOXALASE_BLEOMYCIN RESISTANCE PROTEIN_DIOXYGENASE"/>
    <property type="match status" value="1"/>
</dbReference>
<evidence type="ECO:0000259" key="1">
    <source>
        <dbReference type="PROSITE" id="PS51819"/>
    </source>
</evidence>
<reference evidence="2 3" key="1">
    <citation type="submission" date="2018-10" db="EMBL/GenBank/DDBJ databases">
        <title>Oceanobacillus sp. YLB-02 draft genome.</title>
        <authorList>
            <person name="Yu L."/>
        </authorList>
    </citation>
    <scope>NUCLEOTIDE SEQUENCE [LARGE SCALE GENOMIC DNA]</scope>
    <source>
        <strain evidence="2 3">YLB-02</strain>
    </source>
</reference>
<dbReference type="InterPro" id="IPR029068">
    <property type="entry name" value="Glyas_Bleomycin-R_OHBP_Dase"/>
</dbReference>
<feature type="domain" description="VOC" evidence="1">
    <location>
        <begin position="4"/>
        <end position="124"/>
    </location>
</feature>
<dbReference type="InterPro" id="IPR004360">
    <property type="entry name" value="Glyas_Fos-R_dOase_dom"/>
</dbReference>
<keyword evidence="3" id="KW-1185">Reference proteome</keyword>
<evidence type="ECO:0000313" key="3">
    <source>
        <dbReference type="Proteomes" id="UP000270219"/>
    </source>
</evidence>
<dbReference type="PROSITE" id="PS51819">
    <property type="entry name" value="VOC"/>
    <property type="match status" value="1"/>
</dbReference>
<comment type="caution">
    <text evidence="2">The sequence shown here is derived from an EMBL/GenBank/DDBJ whole genome shotgun (WGS) entry which is preliminary data.</text>
</comment>
<accession>A0A498D500</accession>
<dbReference type="Proteomes" id="UP000270219">
    <property type="component" value="Unassembled WGS sequence"/>
</dbReference>
<dbReference type="Pfam" id="PF00903">
    <property type="entry name" value="Glyoxalase"/>
    <property type="match status" value="1"/>
</dbReference>
<dbReference type="OrthoDB" id="9803079at2"/>
<proteinExistence type="predicted"/>